<feature type="region of interest" description="Disordered" evidence="1">
    <location>
        <begin position="187"/>
        <end position="208"/>
    </location>
</feature>
<evidence type="ECO:0000313" key="2">
    <source>
        <dbReference type="EMBL" id="KAG6941519.1"/>
    </source>
</evidence>
<name>A0A8T1TIY9_9STRA</name>
<evidence type="ECO:0000256" key="1">
    <source>
        <dbReference type="SAM" id="MobiDB-lite"/>
    </source>
</evidence>
<organism evidence="2 3">
    <name type="scientific">Phytophthora cactorum</name>
    <dbReference type="NCBI Taxonomy" id="29920"/>
    <lineage>
        <taxon>Eukaryota</taxon>
        <taxon>Sar</taxon>
        <taxon>Stramenopiles</taxon>
        <taxon>Oomycota</taxon>
        <taxon>Peronosporomycetes</taxon>
        <taxon>Peronosporales</taxon>
        <taxon>Peronosporaceae</taxon>
        <taxon>Phytophthora</taxon>
    </lineage>
</organism>
<gene>
    <name evidence="2" type="ORF">JG687_00019599</name>
</gene>
<proteinExistence type="predicted"/>
<dbReference type="Proteomes" id="UP000688947">
    <property type="component" value="Unassembled WGS sequence"/>
</dbReference>
<protein>
    <submittedName>
        <fullName evidence="2">Uncharacterized protein</fullName>
    </submittedName>
</protein>
<comment type="caution">
    <text evidence="2">The sequence shown here is derived from an EMBL/GenBank/DDBJ whole genome shotgun (WGS) entry which is preliminary data.</text>
</comment>
<feature type="non-terminal residue" evidence="2">
    <location>
        <position position="323"/>
    </location>
</feature>
<evidence type="ECO:0000313" key="3">
    <source>
        <dbReference type="Proteomes" id="UP000688947"/>
    </source>
</evidence>
<dbReference type="AlphaFoldDB" id="A0A8T1TIY9"/>
<accession>A0A8T1TIY9</accession>
<dbReference type="EMBL" id="JAENGZ010003490">
    <property type="protein sequence ID" value="KAG6941519.1"/>
    <property type="molecule type" value="Genomic_DNA"/>
</dbReference>
<reference evidence="2" key="1">
    <citation type="submission" date="2021-01" db="EMBL/GenBank/DDBJ databases">
        <title>Phytophthora aleatoria, a newly-described species from Pinus radiata is distinct from Phytophthora cactorum isolates based on comparative genomics.</title>
        <authorList>
            <person name="Mcdougal R."/>
            <person name="Panda P."/>
            <person name="Williams N."/>
            <person name="Studholme D.J."/>
        </authorList>
    </citation>
    <scope>NUCLEOTIDE SEQUENCE</scope>
    <source>
        <strain evidence="2">NZFS 3830</strain>
    </source>
</reference>
<sequence>RQVSEIQGRHDRLVADHDQTFRQRDEALRRLAAVGETASRPTRVPGAPSIPVTSAGYLSVDRDRQLPSRDRSVKRLLDQRSRLPGLLIMDRVPTLLHRPPFPPLNPPLLVQNHWAAALSRHQQSVLEAVPPLRRWNRLGPGNSHVRSQPVLTKLLKRSISQQGRSTMTVGPLERSKMTDALAGAGPMHQLAKPRHDPKANSGSRVDLASPARTKTMRATKATITSKTLKKERSPMSYWTKPPGELSLSRDRRPVVDPTPLPLVILPVGIWSWTGRAHGIRQPSRRFWWSSLWISRSRVRSCRIYVTGRPSIRIFGVRSQIHRA</sequence>